<reference evidence="2 3" key="1">
    <citation type="submission" date="2012-06" db="EMBL/GenBank/DDBJ databases">
        <title>The complete chromosome of genome of Turneriella parva DSM 21527.</title>
        <authorList>
            <consortium name="US DOE Joint Genome Institute (JGI-PGF)"/>
            <person name="Lucas S."/>
            <person name="Han J."/>
            <person name="Lapidus A."/>
            <person name="Bruce D."/>
            <person name="Goodwin L."/>
            <person name="Pitluck S."/>
            <person name="Peters L."/>
            <person name="Kyrpides N."/>
            <person name="Mavromatis K."/>
            <person name="Ivanova N."/>
            <person name="Mikhailova N."/>
            <person name="Chertkov O."/>
            <person name="Detter J.C."/>
            <person name="Tapia R."/>
            <person name="Han C."/>
            <person name="Land M."/>
            <person name="Hauser L."/>
            <person name="Markowitz V."/>
            <person name="Cheng J.-F."/>
            <person name="Hugenholtz P."/>
            <person name="Woyke T."/>
            <person name="Wu D."/>
            <person name="Gronow S."/>
            <person name="Wellnitz S."/>
            <person name="Brambilla E."/>
            <person name="Klenk H.-P."/>
            <person name="Eisen J.A."/>
        </authorList>
    </citation>
    <scope>NUCLEOTIDE SEQUENCE [LARGE SCALE GENOMIC DNA]</scope>
    <source>
        <strain evidence="3">ATCC BAA-1111 / DSM 21527 / NCTC 11395 / H</strain>
    </source>
</reference>
<dbReference type="RefSeq" id="WP_014801944.1">
    <property type="nucleotide sequence ID" value="NC_018020.1"/>
</dbReference>
<accession>I4B2B9</accession>
<evidence type="ECO:0000313" key="2">
    <source>
        <dbReference type="EMBL" id="AFM11426.1"/>
    </source>
</evidence>
<organism evidence="2 3">
    <name type="scientific">Turneriella parva (strain ATCC BAA-1111 / DSM 21527 / NCTC 11395 / H)</name>
    <name type="common">Leptospira parva</name>
    <dbReference type="NCBI Taxonomy" id="869212"/>
    <lineage>
        <taxon>Bacteria</taxon>
        <taxon>Pseudomonadati</taxon>
        <taxon>Spirochaetota</taxon>
        <taxon>Spirochaetia</taxon>
        <taxon>Leptospirales</taxon>
        <taxon>Leptospiraceae</taxon>
        <taxon>Turneriella</taxon>
    </lineage>
</organism>
<dbReference type="KEGG" id="tpx:Turpa_0775"/>
<keyword evidence="1" id="KW-0812">Transmembrane</keyword>
<name>I4B2B9_TURPD</name>
<dbReference type="Proteomes" id="UP000006048">
    <property type="component" value="Chromosome"/>
</dbReference>
<dbReference type="HOGENOM" id="CLU_1969574_0_0_12"/>
<keyword evidence="1" id="KW-1133">Transmembrane helix</keyword>
<sequence length="127" mass="13872">MLIQLIVMFGVFCLLLYALNKAMPDFHIEAGAIPVAALILVGVNVVVGFLLGGTATVLNIATLVIVKKLLNFISLGLFSLLVSFIFNVIIFWVADKLTDRLTIKSARTLMVSAAALQFTNFIIRKFV</sequence>
<dbReference type="EMBL" id="CP002959">
    <property type="protein sequence ID" value="AFM11426.1"/>
    <property type="molecule type" value="Genomic_DNA"/>
</dbReference>
<evidence type="ECO:0000313" key="3">
    <source>
        <dbReference type="Proteomes" id="UP000006048"/>
    </source>
</evidence>
<feature type="transmembrane region" description="Helical" evidence="1">
    <location>
        <begin position="72"/>
        <end position="94"/>
    </location>
</feature>
<evidence type="ECO:0008006" key="4">
    <source>
        <dbReference type="Google" id="ProtNLM"/>
    </source>
</evidence>
<keyword evidence="3" id="KW-1185">Reference proteome</keyword>
<dbReference type="AlphaFoldDB" id="I4B2B9"/>
<gene>
    <name evidence="2" type="ordered locus">Turpa_0775</name>
</gene>
<feature type="transmembrane region" description="Helical" evidence="1">
    <location>
        <begin position="36"/>
        <end position="65"/>
    </location>
</feature>
<dbReference type="STRING" id="869212.Turpa_0775"/>
<evidence type="ECO:0000256" key="1">
    <source>
        <dbReference type="SAM" id="Phobius"/>
    </source>
</evidence>
<proteinExistence type="predicted"/>
<keyword evidence="1" id="KW-0472">Membrane</keyword>
<protein>
    <recommendedName>
        <fullName evidence="4">Phage holin family protein</fullName>
    </recommendedName>
</protein>